<keyword evidence="3" id="KW-0808">Transferase</keyword>
<dbReference type="CDD" id="cd02525">
    <property type="entry name" value="Succinoglycan_BP_ExoA"/>
    <property type="match status" value="1"/>
</dbReference>
<evidence type="ECO:0000256" key="1">
    <source>
        <dbReference type="ARBA" id="ARBA00006739"/>
    </source>
</evidence>
<dbReference type="InterPro" id="IPR001173">
    <property type="entry name" value="Glyco_trans_2-like"/>
</dbReference>
<evidence type="ECO:0000256" key="2">
    <source>
        <dbReference type="ARBA" id="ARBA00022676"/>
    </source>
</evidence>
<accession>A0ABY5T294</accession>
<evidence type="ECO:0000256" key="4">
    <source>
        <dbReference type="SAM" id="Phobius"/>
    </source>
</evidence>
<evidence type="ECO:0000313" key="7">
    <source>
        <dbReference type="Proteomes" id="UP001065265"/>
    </source>
</evidence>
<protein>
    <submittedName>
        <fullName evidence="6">Glycosyltransferase family 2 protein</fullName>
    </submittedName>
</protein>
<keyword evidence="4" id="KW-0812">Transmembrane</keyword>
<keyword evidence="7" id="KW-1185">Reference proteome</keyword>
<dbReference type="Gene3D" id="3.90.550.10">
    <property type="entry name" value="Spore Coat Polysaccharide Biosynthesis Protein SpsA, Chain A"/>
    <property type="match status" value="1"/>
</dbReference>
<dbReference type="EMBL" id="CP092471">
    <property type="protein sequence ID" value="UVI39064.1"/>
    <property type="molecule type" value="Genomic_DNA"/>
</dbReference>
<keyword evidence="2" id="KW-0328">Glycosyltransferase</keyword>
<evidence type="ECO:0000259" key="5">
    <source>
        <dbReference type="Pfam" id="PF00535"/>
    </source>
</evidence>
<feature type="transmembrane region" description="Helical" evidence="4">
    <location>
        <begin position="261"/>
        <end position="281"/>
    </location>
</feature>
<evidence type="ECO:0000256" key="3">
    <source>
        <dbReference type="ARBA" id="ARBA00022679"/>
    </source>
</evidence>
<dbReference type="Pfam" id="PF00535">
    <property type="entry name" value="Glycos_transf_2"/>
    <property type="match status" value="1"/>
</dbReference>
<comment type="similarity">
    <text evidence="1">Belongs to the glycosyltransferase 2 family.</text>
</comment>
<dbReference type="PANTHER" id="PTHR43630:SF1">
    <property type="entry name" value="POLY-BETA-1,6-N-ACETYL-D-GLUCOSAMINE SYNTHASE"/>
    <property type="match status" value="1"/>
</dbReference>
<dbReference type="InterPro" id="IPR029044">
    <property type="entry name" value="Nucleotide-diphossugar_trans"/>
</dbReference>
<keyword evidence="4" id="KW-0472">Membrane</keyword>
<dbReference type="SUPFAM" id="SSF53448">
    <property type="entry name" value="Nucleotide-diphospho-sugar transferases"/>
    <property type="match status" value="1"/>
</dbReference>
<dbReference type="RefSeq" id="WP_265558246.1">
    <property type="nucleotide sequence ID" value="NZ_CP092471.1"/>
</dbReference>
<sequence length="341" mass="37212">MSVLAIIPCLDEAANLERLLNQMLRDPSIDLIVVADGGSTDGSRTIVERYEAAGKPVRLLDNPDRIQSAGVNLAVRRFGSRFDWILRIDAHCEYPDGYAAILLEAAKARDASAVVVPMTTRGRDGFQLAVAAAQNSVLGTGGSAHRHLGERRFVEHGHHALMDRALFERLGGYCEAMPCNEDAEFDHRQAAAGGRILLEPEAALIYFPRRTPLALWRQYFRYGVGRARTVRRHRTGLRLRQALPLAVPAALALALLSPISWLFAVPAIAWLLLSLGAGILVGHRTGGGWRYASGVAAGIMHLGWACGFLTEWLTRPAQGEPRYGFPRSATRVGADAAPVRR</sequence>
<organism evidence="6 7">
    <name type="scientific">Qipengyuania spongiae</name>
    <dbReference type="NCBI Taxonomy" id="2909673"/>
    <lineage>
        <taxon>Bacteria</taxon>
        <taxon>Pseudomonadati</taxon>
        <taxon>Pseudomonadota</taxon>
        <taxon>Alphaproteobacteria</taxon>
        <taxon>Sphingomonadales</taxon>
        <taxon>Erythrobacteraceae</taxon>
        <taxon>Qipengyuania</taxon>
    </lineage>
</organism>
<dbReference type="Proteomes" id="UP001065265">
    <property type="component" value="Chromosome"/>
</dbReference>
<name>A0ABY5T294_9SPHN</name>
<keyword evidence="4" id="KW-1133">Transmembrane helix</keyword>
<evidence type="ECO:0000313" key="6">
    <source>
        <dbReference type="EMBL" id="UVI39064.1"/>
    </source>
</evidence>
<reference evidence="6" key="1">
    <citation type="submission" date="2022-02" db="EMBL/GenBank/DDBJ databases">
        <title>Qipengyuania spongiae sp. nov., isolated from marine sponge.</title>
        <authorList>
            <person name="Li Z."/>
            <person name="Zhang M."/>
        </authorList>
    </citation>
    <scope>NUCLEOTIDE SEQUENCE</scope>
    <source>
        <strain evidence="6">PHS-Z21</strain>
    </source>
</reference>
<gene>
    <name evidence="6" type="ORF">L1F33_12630</name>
</gene>
<dbReference type="PANTHER" id="PTHR43630">
    <property type="entry name" value="POLY-BETA-1,6-N-ACETYL-D-GLUCOSAMINE SYNTHASE"/>
    <property type="match status" value="1"/>
</dbReference>
<proteinExistence type="inferred from homology"/>
<feature type="domain" description="Glycosyltransferase 2-like" evidence="5">
    <location>
        <begin position="6"/>
        <end position="170"/>
    </location>
</feature>